<dbReference type="RefSeq" id="WP_066876180.1">
    <property type="nucleotide sequence ID" value="NZ_LNQB01000081.1"/>
</dbReference>
<dbReference type="EMBL" id="LNQB01000081">
    <property type="protein sequence ID" value="OAP43037.1"/>
    <property type="molecule type" value="Genomic_DNA"/>
</dbReference>
<keyword evidence="1" id="KW-0378">Hydrolase</keyword>
<dbReference type="Proteomes" id="UP000078507">
    <property type="component" value="Unassembled WGS sequence"/>
</dbReference>
<proteinExistence type="predicted"/>
<evidence type="ECO:0000313" key="1">
    <source>
        <dbReference type="EMBL" id="OAP43037.1"/>
    </source>
</evidence>
<dbReference type="AlphaFoldDB" id="A0A178Y6G7"/>
<comment type="caution">
    <text evidence="1">The sequence shown here is derived from an EMBL/GenBank/DDBJ whole genome shotgun (WGS) entry which is preliminary data.</text>
</comment>
<keyword evidence="2" id="KW-1185">Reference proteome</keyword>
<keyword evidence="1" id="KW-0326">Glycosidase</keyword>
<organism evidence="1 2">
    <name type="scientific">Sinorhizobium saheli</name>
    <dbReference type="NCBI Taxonomy" id="36856"/>
    <lineage>
        <taxon>Bacteria</taxon>
        <taxon>Pseudomonadati</taxon>
        <taxon>Pseudomonadota</taxon>
        <taxon>Alphaproteobacteria</taxon>
        <taxon>Hyphomicrobiales</taxon>
        <taxon>Rhizobiaceae</taxon>
        <taxon>Sinorhizobium/Ensifer group</taxon>
        <taxon>Sinorhizobium</taxon>
    </lineage>
</organism>
<protein>
    <submittedName>
        <fullName evidence="1">Glycosidase</fullName>
    </submittedName>
</protein>
<dbReference type="GO" id="GO:0016798">
    <property type="term" value="F:hydrolase activity, acting on glycosyl bonds"/>
    <property type="evidence" value="ECO:0007669"/>
    <property type="project" value="UniProtKB-KW"/>
</dbReference>
<name>A0A178Y6G7_SINSA</name>
<reference evidence="1 2" key="1">
    <citation type="submission" date="2015-11" db="EMBL/GenBank/DDBJ databases">
        <title>Ensifer anhuiense sp. nov., an effective nitrogen fixation bacterium with Glycine soja.</title>
        <authorList>
            <person name="Yan H."/>
            <person name="Chen W."/>
        </authorList>
    </citation>
    <scope>NUCLEOTIDE SEQUENCE [LARGE SCALE GENOMIC DNA]</scope>
    <source>
        <strain evidence="1 2">LMG 7837</strain>
    </source>
</reference>
<gene>
    <name evidence="1" type="ORF">ATB98_15410</name>
</gene>
<accession>A0A178Y6G7</accession>
<dbReference type="STRING" id="36856.ATB98_15410"/>
<dbReference type="OrthoDB" id="9810432at2"/>
<sequence length="172" mass="19718">MTGNAALRIGGRPLPDGPAAFTTLVELTWIEKRIENWIRFGRESYEQKLDRRHRVVGFAPGTIFCFVRWAANDYGTIISRLDIVRAIDRGEPFQTLPFVRPGGEILLKVESWPKVEDVLRQVDGIEALGIDPADADPDHWRHVAHWMNAGEAPRPYTAERHQAWLRRREIGQ</sequence>
<dbReference type="Pfam" id="PF11000">
    <property type="entry name" value="DUF2840"/>
    <property type="match status" value="1"/>
</dbReference>
<evidence type="ECO:0000313" key="2">
    <source>
        <dbReference type="Proteomes" id="UP000078507"/>
    </source>
</evidence>
<dbReference type="InterPro" id="IPR021263">
    <property type="entry name" value="DUF2840"/>
</dbReference>